<reference evidence="1" key="3">
    <citation type="submission" date="2011-03" db="EMBL/GenBank/DDBJ databases">
        <title>Annotation of Magnaporthe poae ATCC 64411.</title>
        <authorList>
            <person name="Ma L.-J."/>
            <person name="Dead R."/>
            <person name="Young S.K."/>
            <person name="Zeng Q."/>
            <person name="Gargeya S."/>
            <person name="Fitzgerald M."/>
            <person name="Haas B."/>
            <person name="Abouelleil A."/>
            <person name="Alvarado L."/>
            <person name="Arachchi H.M."/>
            <person name="Berlin A."/>
            <person name="Brown A."/>
            <person name="Chapman S.B."/>
            <person name="Chen Z."/>
            <person name="Dunbar C."/>
            <person name="Freedman E."/>
            <person name="Gearin G."/>
            <person name="Gellesch M."/>
            <person name="Goldberg J."/>
            <person name="Griggs A."/>
            <person name="Gujja S."/>
            <person name="Heiman D."/>
            <person name="Howarth C."/>
            <person name="Larson L."/>
            <person name="Lui A."/>
            <person name="MacDonald P.J.P."/>
            <person name="Mehta T."/>
            <person name="Montmayeur A."/>
            <person name="Murphy C."/>
            <person name="Neiman D."/>
            <person name="Pearson M."/>
            <person name="Priest M."/>
            <person name="Roberts A."/>
            <person name="Saif S."/>
            <person name="Shea T."/>
            <person name="Shenoy N."/>
            <person name="Sisk P."/>
            <person name="Stolte C."/>
            <person name="Sykes S."/>
            <person name="Yandava C."/>
            <person name="Wortman J."/>
            <person name="Nusbaum C."/>
            <person name="Birren B."/>
        </authorList>
    </citation>
    <scope>NUCLEOTIDE SEQUENCE</scope>
    <source>
        <strain evidence="1">ATCC 64411</strain>
    </source>
</reference>
<dbReference type="EMBL" id="ADBL01002799">
    <property type="status" value="NOT_ANNOTATED_CDS"/>
    <property type="molecule type" value="Genomic_DNA"/>
</dbReference>
<reference evidence="1" key="2">
    <citation type="submission" date="2010-05" db="EMBL/GenBank/DDBJ databases">
        <title>The Genome Sequence of Magnaporthe poae strain ATCC 64411.</title>
        <authorList>
            <consortium name="The Broad Institute Genome Sequencing Platform"/>
            <consortium name="Broad Institute Genome Sequencing Center for Infectious Disease"/>
            <person name="Ma L.-J."/>
            <person name="Dead R."/>
            <person name="Young S."/>
            <person name="Zeng Q."/>
            <person name="Koehrsen M."/>
            <person name="Alvarado L."/>
            <person name="Berlin A."/>
            <person name="Chapman S.B."/>
            <person name="Chen Z."/>
            <person name="Freedman E."/>
            <person name="Gellesch M."/>
            <person name="Goldberg J."/>
            <person name="Griggs A."/>
            <person name="Gujja S."/>
            <person name="Heilman E.R."/>
            <person name="Heiman D."/>
            <person name="Hepburn T."/>
            <person name="Howarth C."/>
            <person name="Jen D."/>
            <person name="Larson L."/>
            <person name="Mehta T."/>
            <person name="Neiman D."/>
            <person name="Pearson M."/>
            <person name="Roberts A."/>
            <person name="Saif S."/>
            <person name="Shea T."/>
            <person name="Shenoy N."/>
            <person name="Sisk P."/>
            <person name="Stolte C."/>
            <person name="Sykes S."/>
            <person name="Walk T."/>
            <person name="White J."/>
            <person name="Yandava C."/>
            <person name="Haas B."/>
            <person name="Nusbaum C."/>
            <person name="Birren B."/>
        </authorList>
    </citation>
    <scope>NUCLEOTIDE SEQUENCE</scope>
    <source>
        <strain evidence="1">ATCC 64411</strain>
    </source>
</reference>
<gene>
    <name evidence="1" type="ORF">MAPG_11368</name>
</gene>
<dbReference type="OrthoDB" id="3223806at2759"/>
<dbReference type="VEuPathDB" id="FungiDB:MAPG_11368"/>
<reference evidence="2" key="5">
    <citation type="submission" date="2015-06" db="UniProtKB">
        <authorList>
            <consortium name="EnsemblFungi"/>
        </authorList>
    </citation>
    <scope>IDENTIFICATION</scope>
    <source>
        <strain evidence="2">ATCC 64411</strain>
    </source>
</reference>
<dbReference type="EMBL" id="GL876980">
    <property type="protein sequence ID" value="KLU92422.1"/>
    <property type="molecule type" value="Genomic_DNA"/>
</dbReference>
<dbReference type="EnsemblFungi" id="MAPG_11368T0">
    <property type="protein sequence ID" value="MAPG_11368T0"/>
    <property type="gene ID" value="MAPG_11368"/>
</dbReference>
<keyword evidence="3" id="KW-1185">Reference proteome</keyword>
<evidence type="ECO:0000313" key="1">
    <source>
        <dbReference type="EMBL" id="KLU92422.1"/>
    </source>
</evidence>
<dbReference type="OMA" id="TIRAFIC"/>
<evidence type="ECO:0000313" key="3">
    <source>
        <dbReference type="Proteomes" id="UP000011715"/>
    </source>
</evidence>
<sequence>MIPRKIANDGLDDEPDESNDGGNIFSGAALVPTDVKYGGAYLSLYQLGTKVKSMVDKELRVTLVLDCCYSGRGIRGDCSDAKDDEGMLVRGVDAVDDSVLESDYAADGEAALEAGGVRGMKDEVLSWLEQPSSCTILTACGVEETAGEDRFVRGSKERNGVLTHWILHTLEPYPARRPPSYKTVLENVVHRIGSWLPKRRQTPGLFGDVRHEFFGQEPLLWMPSCRVFEQRGTLFLAIGRAQGVAAGATYKPWPADRHGGQDHNPRPLQLRISEAFDLRAKVKPVQIQDAAKIRRAVKNSIAPSSTRGLCRRKTVVRVASAPLSAKLEPPLLDGLRAALAEELETTRNLVVLVDAAAAPALPHARTGAGGKDDLRLVVDEQHDVEIQDCDGQRLPWLPAISLGRAGAAKRLARLVQHVARFRAIKALRYGVPEPENRLPPEQFKLAAYDEDGVPLPKTASGDFEARSGQRVKVELTDVGKHETAISAGTEPLPPVYGVIFHLSDQFGILQKSPPRGYPPFQLFRSDTDRPFVRGVMEIPAGREKNPAAVRDTFRAYVYSGFRRPSWDELELLELDAGGDGDGDGYDGGGVERGMIDNVAYPEDGKWAVLDLTIVTV</sequence>
<organism evidence="2 3">
    <name type="scientific">Magnaporthiopsis poae (strain ATCC 64411 / 73-15)</name>
    <name type="common">Kentucky bluegrass fungus</name>
    <name type="synonym">Magnaporthe poae</name>
    <dbReference type="NCBI Taxonomy" id="644358"/>
    <lineage>
        <taxon>Eukaryota</taxon>
        <taxon>Fungi</taxon>
        <taxon>Dikarya</taxon>
        <taxon>Ascomycota</taxon>
        <taxon>Pezizomycotina</taxon>
        <taxon>Sordariomycetes</taxon>
        <taxon>Sordariomycetidae</taxon>
        <taxon>Magnaporthales</taxon>
        <taxon>Magnaporthaceae</taxon>
        <taxon>Magnaporthiopsis</taxon>
    </lineage>
</organism>
<dbReference type="AlphaFoldDB" id="A0A0C4EF33"/>
<proteinExistence type="predicted"/>
<protein>
    <submittedName>
        <fullName evidence="1 2">Uncharacterized protein</fullName>
    </submittedName>
</protein>
<dbReference type="Proteomes" id="UP000011715">
    <property type="component" value="Unassembled WGS sequence"/>
</dbReference>
<evidence type="ECO:0000313" key="2">
    <source>
        <dbReference type="EnsemblFungi" id="MAPG_11368T0"/>
    </source>
</evidence>
<reference evidence="3" key="1">
    <citation type="submission" date="2010-05" db="EMBL/GenBank/DDBJ databases">
        <title>The genome sequence of Magnaporthe poae strain ATCC 64411.</title>
        <authorList>
            <person name="Ma L.-J."/>
            <person name="Dead R."/>
            <person name="Young S."/>
            <person name="Zeng Q."/>
            <person name="Koehrsen M."/>
            <person name="Alvarado L."/>
            <person name="Berlin A."/>
            <person name="Chapman S.B."/>
            <person name="Chen Z."/>
            <person name="Freedman E."/>
            <person name="Gellesch M."/>
            <person name="Goldberg J."/>
            <person name="Griggs A."/>
            <person name="Gujja S."/>
            <person name="Heilman E.R."/>
            <person name="Heiman D."/>
            <person name="Hepburn T."/>
            <person name="Howarth C."/>
            <person name="Jen D."/>
            <person name="Larson L."/>
            <person name="Mehta T."/>
            <person name="Neiman D."/>
            <person name="Pearson M."/>
            <person name="Roberts A."/>
            <person name="Saif S."/>
            <person name="Shea T."/>
            <person name="Shenoy N."/>
            <person name="Sisk P."/>
            <person name="Stolte C."/>
            <person name="Sykes S."/>
            <person name="Walk T."/>
            <person name="White J."/>
            <person name="Yandava C."/>
            <person name="Haas B."/>
            <person name="Nusbaum C."/>
            <person name="Birren B."/>
        </authorList>
    </citation>
    <scope>NUCLEOTIDE SEQUENCE [LARGE SCALE GENOMIC DNA]</scope>
    <source>
        <strain evidence="3">ATCC 64411 / 73-15</strain>
    </source>
</reference>
<dbReference type="eggNOG" id="ENOG502RXP7">
    <property type="taxonomic scope" value="Eukaryota"/>
</dbReference>
<accession>A0A0C4EF33</accession>
<reference evidence="2" key="4">
    <citation type="journal article" date="2015" name="G3 (Bethesda)">
        <title>Genome sequences of three phytopathogenic species of the Magnaporthaceae family of fungi.</title>
        <authorList>
            <person name="Okagaki L.H."/>
            <person name="Nunes C.C."/>
            <person name="Sailsbery J."/>
            <person name="Clay B."/>
            <person name="Brown D."/>
            <person name="John T."/>
            <person name="Oh Y."/>
            <person name="Young N."/>
            <person name="Fitzgerald M."/>
            <person name="Haas B.J."/>
            <person name="Zeng Q."/>
            <person name="Young S."/>
            <person name="Adiconis X."/>
            <person name="Fan L."/>
            <person name="Levin J.Z."/>
            <person name="Mitchell T.K."/>
            <person name="Okubara P.A."/>
            <person name="Farman M.L."/>
            <person name="Kohn L.M."/>
            <person name="Birren B."/>
            <person name="Ma L.-J."/>
            <person name="Dean R.A."/>
        </authorList>
    </citation>
    <scope>NUCLEOTIDE SEQUENCE</scope>
    <source>
        <strain evidence="2">ATCC 64411 / 73-15</strain>
    </source>
</reference>
<dbReference type="Gene3D" id="3.40.50.1460">
    <property type="match status" value="1"/>
</dbReference>
<name>A0A0C4EF33_MAGP6</name>